<dbReference type="InterPro" id="IPR006597">
    <property type="entry name" value="Sel1-like"/>
</dbReference>
<evidence type="ECO:0000313" key="3">
    <source>
        <dbReference type="EMBL" id="KAG9061348.1"/>
    </source>
</evidence>
<gene>
    <name evidence="3" type="ORF">KI688_007326</name>
</gene>
<keyword evidence="4" id="KW-1185">Reference proteome</keyword>
<dbReference type="SMART" id="SM00671">
    <property type="entry name" value="SEL1"/>
    <property type="match status" value="3"/>
</dbReference>
<dbReference type="InterPro" id="IPR050767">
    <property type="entry name" value="Sel1_AlgK"/>
</dbReference>
<comment type="caution">
    <text evidence="3">The sequence shown here is derived from an EMBL/GenBank/DDBJ whole genome shotgun (WGS) entry which is preliminary data.</text>
</comment>
<dbReference type="Gene3D" id="1.25.40.10">
    <property type="entry name" value="Tetratricopeptide repeat domain"/>
    <property type="match status" value="2"/>
</dbReference>
<proteinExistence type="inferred from homology"/>
<feature type="compositionally biased region" description="Low complexity" evidence="2">
    <location>
        <begin position="113"/>
        <end position="124"/>
    </location>
</feature>
<evidence type="ECO:0008006" key="5">
    <source>
        <dbReference type="Google" id="ProtNLM"/>
    </source>
</evidence>
<dbReference type="SUPFAM" id="SSF81901">
    <property type="entry name" value="HCP-like"/>
    <property type="match status" value="2"/>
</dbReference>
<dbReference type="PANTHER" id="PTHR11102">
    <property type="entry name" value="SEL-1-LIKE PROTEIN"/>
    <property type="match status" value="1"/>
</dbReference>
<feature type="region of interest" description="Disordered" evidence="2">
    <location>
        <begin position="101"/>
        <end position="126"/>
    </location>
</feature>
<evidence type="ECO:0000313" key="4">
    <source>
        <dbReference type="Proteomes" id="UP000707451"/>
    </source>
</evidence>
<dbReference type="Proteomes" id="UP000707451">
    <property type="component" value="Unassembled WGS sequence"/>
</dbReference>
<protein>
    <recommendedName>
        <fullName evidence="5">HCP-like protein</fullName>
    </recommendedName>
</protein>
<feature type="region of interest" description="Disordered" evidence="2">
    <location>
        <begin position="335"/>
        <end position="362"/>
    </location>
</feature>
<evidence type="ECO:0000256" key="1">
    <source>
        <dbReference type="ARBA" id="ARBA00038101"/>
    </source>
</evidence>
<accession>A0A9P7XJM4</accession>
<reference evidence="3" key="1">
    <citation type="submission" date="2021-06" db="EMBL/GenBank/DDBJ databases">
        <title>Genome Sequence of Mortierella hyaline Strain SCG-10, a Cold-Adapted, Nitrate-Reducing Fungus Isolated from Soil in Minnesota, USA.</title>
        <authorList>
            <person name="Aldossari N."/>
        </authorList>
    </citation>
    <scope>NUCLEOTIDE SEQUENCE</scope>
    <source>
        <strain evidence="3">SCG-10</strain>
    </source>
</reference>
<dbReference type="OrthoDB" id="2387984at2759"/>
<dbReference type="PANTHER" id="PTHR11102:SF160">
    <property type="entry name" value="ERAD-ASSOCIATED E3 UBIQUITIN-PROTEIN LIGASE COMPONENT HRD3"/>
    <property type="match status" value="1"/>
</dbReference>
<sequence>MTQKHPNVQAIRAVSRTSRPSTPNSDDIIYIQVYTDPETKNQFVLWDDIRQVFGDALHVRHQAKALPFLKGADYHPLKPFRIAAVPNVVLDVHVSEQKASSATQAEVSPPLPAIASAPAPQQPSGLDQICQHASHYPKYDPLTALQSNPAPQPLAPTQQPSVVTPVHVLNNNNKEASLKHVEEATKRSTKAAHVDLEQLNERGDTSPEDHKKVVECYLMNSHRGLTKALISVGDLLFEGQGVTQDKKAALGWYLKAASQGDTFAQAKVDALLFKSSRDEVRTSDRLGDAFENSSVCTEDTLTTRVVDDASTATRDSGEERDVMIESIASLTIVDQQDDDDELPPYDYHPTTQPQRPQQPRSTFSTYFESDTISIVICDAKEGNKDAQFALGERYRLGKGVLQDDKVALDWILKAAQQGDGAAQYQAGQMYEEGLGTGTGKDLNMGLAAAWYRKAAEGCVADAQERYMRLRDMGYR</sequence>
<organism evidence="3 4">
    <name type="scientific">Linnemannia hyalina</name>
    <dbReference type="NCBI Taxonomy" id="64524"/>
    <lineage>
        <taxon>Eukaryota</taxon>
        <taxon>Fungi</taxon>
        <taxon>Fungi incertae sedis</taxon>
        <taxon>Mucoromycota</taxon>
        <taxon>Mortierellomycotina</taxon>
        <taxon>Mortierellomycetes</taxon>
        <taxon>Mortierellales</taxon>
        <taxon>Mortierellaceae</taxon>
        <taxon>Linnemannia</taxon>
    </lineage>
</organism>
<dbReference type="Pfam" id="PF08238">
    <property type="entry name" value="Sel1"/>
    <property type="match status" value="3"/>
</dbReference>
<evidence type="ECO:0000256" key="2">
    <source>
        <dbReference type="SAM" id="MobiDB-lite"/>
    </source>
</evidence>
<comment type="similarity">
    <text evidence="1">Belongs to the sel-1 family.</text>
</comment>
<feature type="region of interest" description="Disordered" evidence="2">
    <location>
        <begin position="1"/>
        <end position="22"/>
    </location>
</feature>
<dbReference type="AlphaFoldDB" id="A0A9P7XJM4"/>
<dbReference type="EMBL" id="JAHRHY010000024">
    <property type="protein sequence ID" value="KAG9061348.1"/>
    <property type="molecule type" value="Genomic_DNA"/>
</dbReference>
<dbReference type="InterPro" id="IPR011990">
    <property type="entry name" value="TPR-like_helical_dom_sf"/>
</dbReference>
<name>A0A9P7XJM4_9FUNG</name>
<feature type="compositionally biased region" description="Low complexity" evidence="2">
    <location>
        <begin position="349"/>
        <end position="360"/>
    </location>
</feature>